<gene>
    <name evidence="3" type="ORF">LVJ94_12595</name>
</gene>
<organism evidence="3 4">
    <name type="scientific">Pendulispora rubella</name>
    <dbReference type="NCBI Taxonomy" id="2741070"/>
    <lineage>
        <taxon>Bacteria</taxon>
        <taxon>Pseudomonadati</taxon>
        <taxon>Myxococcota</taxon>
        <taxon>Myxococcia</taxon>
        <taxon>Myxococcales</taxon>
        <taxon>Sorangiineae</taxon>
        <taxon>Pendulisporaceae</taxon>
        <taxon>Pendulispora</taxon>
    </lineage>
</organism>
<keyword evidence="2" id="KW-1133">Transmembrane helix</keyword>
<dbReference type="Proteomes" id="UP001374803">
    <property type="component" value="Chromosome"/>
</dbReference>
<accession>A0ABZ2LDT3</accession>
<sequence length="227" mass="23553">MPLKSSPPSRFGLAKGDPKIGIPKSDPPKPDIEALAASVDRVGKIQLLIVGLLTLALVAIPLYLWRRPRSDDNAPPIPRPVAVDTAAAATADTAAPTTPDAGASGISLSDITVLSCHDRGTRKTAPGDCDRLSAIETALAAAIVKKADCVPTSATGGTIQYVADVGFARSRNKIAVLAPRDGRTLKNAKLASACALAVKKELASTPLDIPHAHERYKIAVTANYAGR</sequence>
<keyword evidence="2" id="KW-0812">Transmembrane</keyword>
<evidence type="ECO:0000256" key="2">
    <source>
        <dbReference type="SAM" id="Phobius"/>
    </source>
</evidence>
<name>A0ABZ2LDT3_9BACT</name>
<feature type="transmembrane region" description="Helical" evidence="2">
    <location>
        <begin position="45"/>
        <end position="65"/>
    </location>
</feature>
<dbReference type="EMBL" id="CP089983">
    <property type="protein sequence ID" value="WXB08068.1"/>
    <property type="molecule type" value="Genomic_DNA"/>
</dbReference>
<evidence type="ECO:0000313" key="4">
    <source>
        <dbReference type="Proteomes" id="UP001374803"/>
    </source>
</evidence>
<evidence type="ECO:0000313" key="3">
    <source>
        <dbReference type="EMBL" id="WXB08068.1"/>
    </source>
</evidence>
<keyword evidence="2" id="KW-0472">Membrane</keyword>
<keyword evidence="4" id="KW-1185">Reference proteome</keyword>
<protein>
    <submittedName>
        <fullName evidence="3">Uncharacterized protein</fullName>
    </submittedName>
</protein>
<feature type="region of interest" description="Disordered" evidence="1">
    <location>
        <begin position="1"/>
        <end position="27"/>
    </location>
</feature>
<evidence type="ECO:0000256" key="1">
    <source>
        <dbReference type="SAM" id="MobiDB-lite"/>
    </source>
</evidence>
<reference evidence="3" key="1">
    <citation type="submission" date="2021-12" db="EMBL/GenBank/DDBJ databases">
        <title>Discovery of the Pendulisporaceae a myxobacterial family with distinct sporulation behavior and unique specialized metabolism.</title>
        <authorList>
            <person name="Garcia R."/>
            <person name="Popoff A."/>
            <person name="Bader C.D."/>
            <person name="Loehr J."/>
            <person name="Walesch S."/>
            <person name="Walt C."/>
            <person name="Boldt J."/>
            <person name="Bunk B."/>
            <person name="Haeckl F.J.F.P.J."/>
            <person name="Gunesch A.P."/>
            <person name="Birkelbach J."/>
            <person name="Nuebel U."/>
            <person name="Pietschmann T."/>
            <person name="Bach T."/>
            <person name="Mueller R."/>
        </authorList>
    </citation>
    <scope>NUCLEOTIDE SEQUENCE</scope>
    <source>
        <strain evidence="3">MSr11367</strain>
    </source>
</reference>
<dbReference type="RefSeq" id="WP_394837743.1">
    <property type="nucleotide sequence ID" value="NZ_CP089929.1"/>
</dbReference>
<proteinExistence type="predicted"/>